<dbReference type="InterPro" id="IPR002035">
    <property type="entry name" value="VWF_A"/>
</dbReference>
<gene>
    <name evidence="2" type="ORF">OFUS_LOCUS7826</name>
</gene>
<dbReference type="SUPFAM" id="SSF51069">
    <property type="entry name" value="Carbonic anhydrase"/>
    <property type="match status" value="1"/>
</dbReference>
<dbReference type="OrthoDB" id="429145at2759"/>
<dbReference type="PROSITE" id="PS50234">
    <property type="entry name" value="VWFA"/>
    <property type="match status" value="2"/>
</dbReference>
<protein>
    <submittedName>
        <fullName evidence="2">Uncharacterized protein</fullName>
    </submittedName>
</protein>
<reference evidence="2" key="1">
    <citation type="submission" date="2022-03" db="EMBL/GenBank/DDBJ databases">
        <authorList>
            <person name="Martin C."/>
        </authorList>
    </citation>
    <scope>NUCLEOTIDE SEQUENCE</scope>
</reference>
<evidence type="ECO:0000313" key="3">
    <source>
        <dbReference type="Proteomes" id="UP000749559"/>
    </source>
</evidence>
<name>A0A8J1UFT2_OWEFU</name>
<dbReference type="PANTHER" id="PTHR18952">
    <property type="entry name" value="CARBONIC ANHYDRASE"/>
    <property type="match status" value="1"/>
</dbReference>
<dbReference type="PANTHER" id="PTHR18952:SF124">
    <property type="entry name" value="CARBONIC ANHYDRASE 7"/>
    <property type="match status" value="1"/>
</dbReference>
<dbReference type="PROSITE" id="PS51144">
    <property type="entry name" value="ALPHA_CA_2"/>
    <property type="match status" value="1"/>
</dbReference>
<dbReference type="Pfam" id="PF00092">
    <property type="entry name" value="VWA"/>
    <property type="match status" value="2"/>
</dbReference>
<dbReference type="InterPro" id="IPR036465">
    <property type="entry name" value="vWFA_dom_sf"/>
</dbReference>
<dbReference type="Gene3D" id="3.10.200.10">
    <property type="entry name" value="Alpha carbonic anhydrase"/>
    <property type="match status" value="1"/>
</dbReference>
<dbReference type="GO" id="GO:0005737">
    <property type="term" value="C:cytoplasm"/>
    <property type="evidence" value="ECO:0007669"/>
    <property type="project" value="TreeGrafter"/>
</dbReference>
<dbReference type="SUPFAM" id="SSF53300">
    <property type="entry name" value="vWA-like"/>
    <property type="match status" value="2"/>
</dbReference>
<accession>A0A8J1UFT2</accession>
<dbReference type="GO" id="GO:0008270">
    <property type="term" value="F:zinc ion binding"/>
    <property type="evidence" value="ECO:0007669"/>
    <property type="project" value="InterPro"/>
</dbReference>
<dbReference type="SMART" id="SM00327">
    <property type="entry name" value="VWA"/>
    <property type="match status" value="1"/>
</dbReference>
<organism evidence="2 3">
    <name type="scientific">Owenia fusiformis</name>
    <name type="common">Polychaete worm</name>
    <dbReference type="NCBI Taxonomy" id="6347"/>
    <lineage>
        <taxon>Eukaryota</taxon>
        <taxon>Metazoa</taxon>
        <taxon>Spiralia</taxon>
        <taxon>Lophotrochozoa</taxon>
        <taxon>Annelida</taxon>
        <taxon>Polychaeta</taxon>
        <taxon>Sedentaria</taxon>
        <taxon>Canalipalpata</taxon>
        <taxon>Sabellida</taxon>
        <taxon>Oweniida</taxon>
        <taxon>Oweniidae</taxon>
        <taxon>Owenia</taxon>
    </lineage>
</organism>
<dbReference type="CDD" id="cd00326">
    <property type="entry name" value="alpha_CA"/>
    <property type="match status" value="1"/>
</dbReference>
<dbReference type="Gene3D" id="3.40.50.410">
    <property type="entry name" value="von Willebrand factor, type A domain"/>
    <property type="match status" value="2"/>
</dbReference>
<comment type="similarity">
    <text evidence="1">Belongs to the alpha-carbonic anhydrase family.</text>
</comment>
<evidence type="ECO:0000313" key="2">
    <source>
        <dbReference type="EMBL" id="CAH1781222.1"/>
    </source>
</evidence>
<comment type="caution">
    <text evidence="2">The sequence shown here is derived from an EMBL/GenBank/DDBJ whole genome shotgun (WGS) entry which is preliminary data.</text>
</comment>
<dbReference type="InterPro" id="IPR001148">
    <property type="entry name" value="CA_dom"/>
</dbReference>
<dbReference type="AlphaFoldDB" id="A0A8J1UFT2"/>
<keyword evidence="3" id="KW-1185">Reference proteome</keyword>
<dbReference type="Pfam" id="PF00194">
    <property type="entry name" value="Carb_anhydrase"/>
    <property type="match status" value="1"/>
</dbReference>
<proteinExistence type="inferred from homology"/>
<dbReference type="EMBL" id="CAIIXF020000004">
    <property type="protein sequence ID" value="CAH1781222.1"/>
    <property type="molecule type" value="Genomic_DNA"/>
</dbReference>
<dbReference type="InterPro" id="IPR023561">
    <property type="entry name" value="Carbonic_anhydrase_a-class"/>
</dbReference>
<dbReference type="SMART" id="SM01057">
    <property type="entry name" value="Carb_anhydrase"/>
    <property type="match status" value="1"/>
</dbReference>
<sequence length="840" mass="94866">MYTGYREANHSTTGNTRLDTGTYMMLILLLLPLLAYGQDFSYDPSSPSGPSNWKDDYPLCDGQNQSPIDITTQDTELDIALLESQLFSWGLDSRLRNSTLENIGNAVRINIPRRYHLDFSDGNLPGVFLVHDAKFNLPAEHIIDGDQAKLELQIVTWNGLLYDNYTDAVGKPDGIAIFSVLFSVLDVAESGMEKDNPNLQALNKTLYSIPNPGDVADLPSNANALKLRYIIPSLRRNRYYQYKGSFSSPPCDENVLRIVFADKIQMSKAQFEAFRRLLGSDGNPILDGLSRPVQRLNEREVKRSFLTPRMRIDDGPPVDDLKESCMNVFWVIDQSCSVFEQMDEVKQMLLDVTDKVIIGRNSVVMTLMKFDREPYYNFYARDTTSNAETIRLLNDIPIGQTEICETRTSRALSELKERFFLSRYMRSRYGVRKLPLSKDIVFIVSDGRTFPYGGRWPAIYKSWEIADTGADIYSIKLDNRWGKEGETEMYNFVGGQTERVFHINDTDLAEKVSLLINDYTPCPYTTTPEPTTTPTPTTTTEPLTEIVTGGTPITDAPTTTTTVQTTTTLPTTTTIPQCERDFNLVLIFDTTQSLADGTIRRTFKTKGFEHRKTVAISQLVKVKEFTTELLDDLNINIDATRVAILTFDEEVRVIQQFKDTISLEKTKDAIINKAQDWTGAGTRTDKALAKVYEDTLKVENGWRPEIPTLVFLATDGAIVPCCESKCCKDWKNPPDLCAARAADCLTKLDAIERAKNVANDIKEKGSDFIILALTQPKKPSKESNDEDNKFYRSLVKDFARDVIQVENFGAKMQLGSPVSLLKQIRDRICETHEVFADQQK</sequence>
<dbReference type="Proteomes" id="UP000749559">
    <property type="component" value="Unassembled WGS sequence"/>
</dbReference>
<dbReference type="CDD" id="cd00198">
    <property type="entry name" value="vWFA"/>
    <property type="match status" value="1"/>
</dbReference>
<dbReference type="GO" id="GO:0004089">
    <property type="term" value="F:carbonate dehydratase activity"/>
    <property type="evidence" value="ECO:0007669"/>
    <property type="project" value="InterPro"/>
</dbReference>
<dbReference type="InterPro" id="IPR036398">
    <property type="entry name" value="CA_dom_sf"/>
</dbReference>
<evidence type="ECO:0000256" key="1">
    <source>
        <dbReference type="ARBA" id="ARBA00010718"/>
    </source>
</evidence>